<protein>
    <submittedName>
        <fullName evidence="1">Uncharacterized protein</fullName>
    </submittedName>
</protein>
<dbReference type="AlphaFoldDB" id="A0A382U5K3"/>
<dbReference type="EMBL" id="UINC01141690">
    <property type="protein sequence ID" value="SVD29579.1"/>
    <property type="molecule type" value="Genomic_DNA"/>
</dbReference>
<gene>
    <name evidence="1" type="ORF">METZ01_LOCUS382433</name>
</gene>
<proteinExistence type="predicted"/>
<name>A0A382U5K3_9ZZZZ</name>
<sequence length="89" mass="9841">TLDKLLGEKMIRAGQVRALKDGKLTIHIEDVDVLTPNDPAGTVELKLMDLHEGINDLSFEKTTGLGIKRILIKLVSRDQPLEAIIGKLR</sequence>
<feature type="non-terminal residue" evidence="1">
    <location>
        <position position="1"/>
    </location>
</feature>
<evidence type="ECO:0000313" key="1">
    <source>
        <dbReference type="EMBL" id="SVD29579.1"/>
    </source>
</evidence>
<organism evidence="1">
    <name type="scientific">marine metagenome</name>
    <dbReference type="NCBI Taxonomy" id="408172"/>
    <lineage>
        <taxon>unclassified sequences</taxon>
        <taxon>metagenomes</taxon>
        <taxon>ecological metagenomes</taxon>
    </lineage>
</organism>
<reference evidence="1" key="1">
    <citation type="submission" date="2018-05" db="EMBL/GenBank/DDBJ databases">
        <authorList>
            <person name="Lanie J.A."/>
            <person name="Ng W.-L."/>
            <person name="Kazmierczak K.M."/>
            <person name="Andrzejewski T.M."/>
            <person name="Davidsen T.M."/>
            <person name="Wayne K.J."/>
            <person name="Tettelin H."/>
            <person name="Glass J.I."/>
            <person name="Rusch D."/>
            <person name="Podicherti R."/>
            <person name="Tsui H.-C.T."/>
            <person name="Winkler M.E."/>
        </authorList>
    </citation>
    <scope>NUCLEOTIDE SEQUENCE</scope>
</reference>
<accession>A0A382U5K3</accession>